<proteinExistence type="predicted"/>
<dbReference type="Proteomes" id="UP000636811">
    <property type="component" value="Unassembled WGS sequence"/>
</dbReference>
<accession>A0ABS0E825</accession>
<comment type="caution">
    <text evidence="1">The sequence shown here is derived from an EMBL/GenBank/DDBJ whole genome shotgun (WGS) entry which is preliminary data.</text>
</comment>
<gene>
    <name evidence="1" type="ORF">IV433_17240</name>
</gene>
<evidence type="ECO:0000313" key="1">
    <source>
        <dbReference type="EMBL" id="MBF7981162.1"/>
    </source>
</evidence>
<sequence length="35" mass="4340">MDDVMKQLCLDIEFRYQVKFLEIGMDEEHFYLLVQ</sequence>
<name>A0ABS0E825_9GAMM</name>
<organism evidence="1 2">
    <name type="scientific">Rahnella laticis</name>
    <dbReference type="NCBI Taxonomy" id="2787622"/>
    <lineage>
        <taxon>Bacteria</taxon>
        <taxon>Pseudomonadati</taxon>
        <taxon>Pseudomonadota</taxon>
        <taxon>Gammaproteobacteria</taxon>
        <taxon>Enterobacterales</taxon>
        <taxon>Yersiniaceae</taxon>
        <taxon>Rahnella</taxon>
    </lineage>
</organism>
<protein>
    <submittedName>
        <fullName evidence="1">Uncharacterized protein</fullName>
    </submittedName>
</protein>
<keyword evidence="2" id="KW-1185">Reference proteome</keyword>
<dbReference type="EMBL" id="JADOBI010000007">
    <property type="protein sequence ID" value="MBF7981162.1"/>
    <property type="molecule type" value="Genomic_DNA"/>
</dbReference>
<evidence type="ECO:0000313" key="2">
    <source>
        <dbReference type="Proteomes" id="UP000636811"/>
    </source>
</evidence>
<reference evidence="1 2" key="1">
    <citation type="submission" date="2020-11" db="EMBL/GenBank/DDBJ databases">
        <title>Taxonomic investigation of Rahnella strains.</title>
        <authorList>
            <person name="Lee S.D."/>
        </authorList>
    </citation>
    <scope>NUCLEOTIDE SEQUENCE [LARGE SCALE GENOMIC DNA]</scope>
    <source>
        <strain evidence="1 2">SAP-17</strain>
    </source>
</reference>